<reference evidence="10 11" key="1">
    <citation type="submission" date="2014-08" db="EMBL/GenBank/DDBJ databases">
        <authorList>
            <person name="den Bakker H.C."/>
        </authorList>
    </citation>
    <scope>NUCLEOTIDE SEQUENCE [LARGE SCALE GENOMIC DNA]</scope>
    <source>
        <strain evidence="10 11">DSM 18334</strain>
    </source>
</reference>
<evidence type="ECO:0000256" key="8">
    <source>
        <dbReference type="PROSITE-ProRule" id="PRU10085"/>
    </source>
</evidence>
<dbReference type="RefSeq" id="WP_036658399.1">
    <property type="nucleotide sequence ID" value="NZ_JQCR01000003.1"/>
</dbReference>
<feature type="active site" evidence="8">
    <location>
        <position position="98"/>
    </location>
</feature>
<dbReference type="PANTHER" id="PTHR10381:SF70">
    <property type="entry name" value="ATP-DEPENDENT CLP PROTEASE PROTEOLYTIC SUBUNIT"/>
    <property type="match status" value="1"/>
</dbReference>
<evidence type="ECO:0000256" key="4">
    <source>
        <dbReference type="ARBA" id="ARBA00022801"/>
    </source>
</evidence>
<dbReference type="AlphaFoldDB" id="A0A098M709"/>
<keyword evidence="2 7" id="KW-0963">Cytoplasm</keyword>
<gene>
    <name evidence="7" type="primary">clpP</name>
    <name evidence="10" type="ORF">PWYN_27925</name>
</gene>
<dbReference type="HAMAP" id="MF_00444">
    <property type="entry name" value="ClpP"/>
    <property type="match status" value="1"/>
</dbReference>
<dbReference type="EMBL" id="JQCR01000003">
    <property type="protein sequence ID" value="KGE18344.1"/>
    <property type="molecule type" value="Genomic_DNA"/>
</dbReference>
<evidence type="ECO:0000256" key="1">
    <source>
        <dbReference type="ARBA" id="ARBA00007039"/>
    </source>
</evidence>
<dbReference type="GO" id="GO:0009368">
    <property type="term" value="C:endopeptidase Clp complex"/>
    <property type="evidence" value="ECO:0007669"/>
    <property type="project" value="TreeGrafter"/>
</dbReference>
<dbReference type="InterPro" id="IPR029045">
    <property type="entry name" value="ClpP/crotonase-like_dom_sf"/>
</dbReference>
<dbReference type="NCBIfam" id="NF001368">
    <property type="entry name" value="PRK00277.1"/>
    <property type="match status" value="1"/>
</dbReference>
<protein>
    <recommendedName>
        <fullName evidence="7 9">ATP-dependent Clp protease proteolytic subunit</fullName>
        <ecNumber evidence="7">3.4.21.92</ecNumber>
    </recommendedName>
    <alternativeName>
        <fullName evidence="7">Endopeptidase Clp</fullName>
    </alternativeName>
</protein>
<name>A0A098M709_9BACL</name>
<evidence type="ECO:0000256" key="2">
    <source>
        <dbReference type="ARBA" id="ARBA00022490"/>
    </source>
</evidence>
<keyword evidence="4 7" id="KW-0378">Hydrolase</keyword>
<comment type="function">
    <text evidence="7">Cleaves peptides in various proteins in a process that requires ATP hydrolysis. Has a chymotrypsin-like activity. Plays a major role in the degradation of misfolded proteins.</text>
</comment>
<dbReference type="STRING" id="268407.PWYN_27925"/>
<dbReference type="Proteomes" id="UP000029734">
    <property type="component" value="Unassembled WGS sequence"/>
</dbReference>
<comment type="subcellular location">
    <subcellularLocation>
        <location evidence="7">Cytoplasm</location>
    </subcellularLocation>
</comment>
<dbReference type="FunFam" id="3.90.226.10:FF:000001">
    <property type="entry name" value="ATP-dependent Clp protease proteolytic subunit"/>
    <property type="match status" value="1"/>
</dbReference>
<feature type="active site" evidence="7">
    <location>
        <position position="123"/>
    </location>
</feature>
<dbReference type="CDD" id="cd07017">
    <property type="entry name" value="S14_ClpP_2"/>
    <property type="match status" value="1"/>
</dbReference>
<proteinExistence type="inferred from homology"/>
<dbReference type="PANTHER" id="PTHR10381">
    <property type="entry name" value="ATP-DEPENDENT CLP PROTEASE PROTEOLYTIC SUBUNIT"/>
    <property type="match status" value="1"/>
</dbReference>
<dbReference type="GO" id="GO:0004176">
    <property type="term" value="F:ATP-dependent peptidase activity"/>
    <property type="evidence" value="ECO:0007669"/>
    <property type="project" value="InterPro"/>
</dbReference>
<keyword evidence="3 7" id="KW-0645">Protease</keyword>
<sequence length="196" mass="21482">MSLVPMVVETTSRGERSYDIYSRLLKDRIIFLSSAIDDDVANLVIAQLLFLAADDPEKDIHLYLNSPGGSVTAGMGIYDTMQYIKPDVSTICVGMAASMGSLLLTAGAPGKRFALTNSEVMIHQPLGGVQGQASDILIHTDWIIKTKQKLNQIYVERTGQPLDKIERDTDRDNFMSAEEAKAYGLIDQVLTSPIKS</sequence>
<evidence type="ECO:0000256" key="5">
    <source>
        <dbReference type="ARBA" id="ARBA00022825"/>
    </source>
</evidence>
<dbReference type="eggNOG" id="COG0740">
    <property type="taxonomic scope" value="Bacteria"/>
</dbReference>
<dbReference type="OrthoDB" id="9802800at2"/>
<dbReference type="Pfam" id="PF00574">
    <property type="entry name" value="CLP_protease"/>
    <property type="match status" value="1"/>
</dbReference>
<dbReference type="NCBIfam" id="NF009205">
    <property type="entry name" value="PRK12553.1"/>
    <property type="match status" value="1"/>
</dbReference>
<dbReference type="GO" id="GO:0006515">
    <property type="term" value="P:protein quality control for misfolded or incompletely synthesized proteins"/>
    <property type="evidence" value="ECO:0007669"/>
    <property type="project" value="TreeGrafter"/>
</dbReference>
<dbReference type="EC" id="3.4.21.92" evidence="7"/>
<feature type="active site" description="Nucleophile" evidence="7">
    <location>
        <position position="98"/>
    </location>
</feature>
<keyword evidence="5 7" id="KW-0720">Serine protease</keyword>
<comment type="catalytic activity">
    <reaction evidence="6 7 8">
        <text>Hydrolysis of proteins to small peptides in the presence of ATP and magnesium. alpha-casein is the usual test substrate. In the absence of ATP, only oligopeptides shorter than five residues are hydrolyzed (such as succinyl-Leu-Tyr-|-NHMec, and Leu-Tyr-Leu-|-Tyr-Trp, in which cleavage of the -Tyr-|-Leu- and -Tyr-|-Trp bonds also occurs).</text>
        <dbReference type="EC" id="3.4.21.92"/>
    </reaction>
</comment>
<dbReference type="InterPro" id="IPR018215">
    <property type="entry name" value="ClpP_Ser_AS"/>
</dbReference>
<comment type="similarity">
    <text evidence="1 7 9">Belongs to the peptidase S14 family.</text>
</comment>
<comment type="caution">
    <text evidence="10">The sequence shown here is derived from an EMBL/GenBank/DDBJ whole genome shotgun (WGS) entry which is preliminary data.</text>
</comment>
<comment type="subunit">
    <text evidence="7">Fourteen ClpP subunits assemble into 2 heptameric rings which stack back to back to give a disk-like structure with a central cavity, resembling the structure of eukaryotic proteasomes.</text>
</comment>
<dbReference type="SUPFAM" id="SSF52096">
    <property type="entry name" value="ClpP/crotonase"/>
    <property type="match status" value="1"/>
</dbReference>
<evidence type="ECO:0000313" key="10">
    <source>
        <dbReference type="EMBL" id="KGE18344.1"/>
    </source>
</evidence>
<dbReference type="GO" id="GO:0042802">
    <property type="term" value="F:identical protein binding"/>
    <property type="evidence" value="ECO:0007669"/>
    <property type="project" value="UniProtKB-ARBA"/>
</dbReference>
<dbReference type="PRINTS" id="PR00127">
    <property type="entry name" value="CLPPROTEASEP"/>
</dbReference>
<reference evidence="10 11" key="2">
    <citation type="submission" date="2014-10" db="EMBL/GenBank/DDBJ databases">
        <title>Comparative genomics of the Paenibacillus odorifer group.</title>
        <authorList>
            <person name="Tsai Y.-C."/>
            <person name="Martin N."/>
            <person name="Korlach J."/>
            <person name="Wiedmann M."/>
        </authorList>
    </citation>
    <scope>NUCLEOTIDE SEQUENCE [LARGE SCALE GENOMIC DNA]</scope>
    <source>
        <strain evidence="10 11">DSM 18334</strain>
    </source>
</reference>
<evidence type="ECO:0000256" key="3">
    <source>
        <dbReference type="ARBA" id="ARBA00022670"/>
    </source>
</evidence>
<dbReference type="PROSITE" id="PS00381">
    <property type="entry name" value="CLP_PROTEASE_SER"/>
    <property type="match status" value="1"/>
</dbReference>
<keyword evidence="11" id="KW-1185">Reference proteome</keyword>
<accession>A0A098M709</accession>
<evidence type="ECO:0000256" key="7">
    <source>
        <dbReference type="HAMAP-Rule" id="MF_00444"/>
    </source>
</evidence>
<dbReference type="InterPro" id="IPR001907">
    <property type="entry name" value="ClpP"/>
</dbReference>
<dbReference type="GO" id="GO:0051117">
    <property type="term" value="F:ATPase binding"/>
    <property type="evidence" value="ECO:0007669"/>
    <property type="project" value="TreeGrafter"/>
</dbReference>
<evidence type="ECO:0000313" key="11">
    <source>
        <dbReference type="Proteomes" id="UP000029734"/>
    </source>
</evidence>
<dbReference type="InterPro" id="IPR023562">
    <property type="entry name" value="ClpP/TepA"/>
</dbReference>
<organism evidence="10 11">
    <name type="scientific">Paenibacillus wynnii</name>
    <dbReference type="NCBI Taxonomy" id="268407"/>
    <lineage>
        <taxon>Bacteria</taxon>
        <taxon>Bacillati</taxon>
        <taxon>Bacillota</taxon>
        <taxon>Bacilli</taxon>
        <taxon>Bacillales</taxon>
        <taxon>Paenibacillaceae</taxon>
        <taxon>Paenibacillus</taxon>
    </lineage>
</organism>
<evidence type="ECO:0000256" key="6">
    <source>
        <dbReference type="ARBA" id="ARBA00034021"/>
    </source>
</evidence>
<evidence type="ECO:0000256" key="9">
    <source>
        <dbReference type="RuleBase" id="RU003567"/>
    </source>
</evidence>
<dbReference type="NCBIfam" id="TIGR00493">
    <property type="entry name" value="clpP"/>
    <property type="match status" value="1"/>
</dbReference>
<dbReference type="GO" id="GO:0004252">
    <property type="term" value="F:serine-type endopeptidase activity"/>
    <property type="evidence" value="ECO:0007669"/>
    <property type="project" value="UniProtKB-UniRule"/>
</dbReference>
<dbReference type="GO" id="GO:0005737">
    <property type="term" value="C:cytoplasm"/>
    <property type="evidence" value="ECO:0007669"/>
    <property type="project" value="UniProtKB-SubCell"/>
</dbReference>
<dbReference type="Gene3D" id="3.90.226.10">
    <property type="entry name" value="2-enoyl-CoA Hydratase, Chain A, domain 1"/>
    <property type="match status" value="1"/>
</dbReference>